<dbReference type="AlphaFoldDB" id="A0A0E2LMV7"/>
<organism evidence="1 2">
    <name type="scientific">Porphyromonas gingivalis F0570</name>
    <dbReference type="NCBI Taxonomy" id="1227271"/>
    <lineage>
        <taxon>Bacteria</taxon>
        <taxon>Pseudomonadati</taxon>
        <taxon>Bacteroidota</taxon>
        <taxon>Bacteroidia</taxon>
        <taxon>Bacteroidales</taxon>
        <taxon>Porphyromonadaceae</taxon>
        <taxon>Porphyromonas</taxon>
    </lineage>
</organism>
<gene>
    <name evidence="1" type="ORF">HMPREF1555_02120</name>
</gene>
<dbReference type="InterPro" id="IPR052209">
    <property type="entry name" value="CbiZ"/>
</dbReference>
<name>A0A0E2LMV7_PORGN</name>
<dbReference type="Pfam" id="PF01955">
    <property type="entry name" value="CbiZ"/>
    <property type="match status" value="1"/>
</dbReference>
<dbReference type="Proteomes" id="UP000016630">
    <property type="component" value="Unassembled WGS sequence"/>
</dbReference>
<dbReference type="HOGENOM" id="CLU_056334_0_0_10"/>
<accession>A0A0E2LMV7</accession>
<reference evidence="1 2" key="1">
    <citation type="submission" date="2013-06" db="EMBL/GenBank/DDBJ databases">
        <authorList>
            <person name="Weinstock G."/>
            <person name="Sodergren E."/>
            <person name="Lobos E.A."/>
            <person name="Fulton L."/>
            <person name="Fulton R."/>
            <person name="Courtney L."/>
            <person name="Fronick C."/>
            <person name="O'Laughlin M."/>
            <person name="Godfrey J."/>
            <person name="Wilson R.M."/>
            <person name="Miner T."/>
            <person name="Farmer C."/>
            <person name="Delehaunty K."/>
            <person name="Cordes M."/>
            <person name="Minx P."/>
            <person name="Tomlinson C."/>
            <person name="Chen J."/>
            <person name="Wollam A."/>
            <person name="Pepin K.H."/>
            <person name="Bhonagiri V."/>
            <person name="Zhang X."/>
            <person name="Warren W."/>
            <person name="Mitreva M."/>
            <person name="Mardis E.R."/>
            <person name="Wilson R.K."/>
        </authorList>
    </citation>
    <scope>NUCLEOTIDE SEQUENCE [LARGE SCALE GENOMIC DNA]</scope>
    <source>
        <strain evidence="1 2">F0570</strain>
    </source>
</reference>
<dbReference type="InterPro" id="IPR002808">
    <property type="entry name" value="AdoCbi_amidolase"/>
</dbReference>
<proteinExistence type="predicted"/>
<evidence type="ECO:0000313" key="1">
    <source>
        <dbReference type="EMBL" id="ERJ63988.1"/>
    </source>
</evidence>
<protein>
    <submittedName>
        <fullName evidence="1">Adenosylcobinamide amidohydrolase</fullName>
    </submittedName>
</protein>
<dbReference type="EMBL" id="AWUW01000143">
    <property type="protein sequence ID" value="ERJ63988.1"/>
    <property type="molecule type" value="Genomic_DNA"/>
</dbReference>
<evidence type="ECO:0000313" key="2">
    <source>
        <dbReference type="Proteomes" id="UP000016630"/>
    </source>
</evidence>
<dbReference type="PANTHER" id="PTHR35336:SF5">
    <property type="entry name" value="ADENOSYLCOBINAMIDE AMIDOHYDROLASE"/>
    <property type="match status" value="1"/>
</dbReference>
<sequence>MNACETNNYMQNPTIDFDKETPLFFSPMGDPLYHLKESMIVRFAGRRGVVSTCNLNGGYREDLRYAFNNSCGRDPDVIAKRSVGMRGKTLTEHYAALAEELGLPLNKTTGMGTAALIENTATSSRQYHGVTVMAVATAGIDVNGGRAGEPAAYNEFTQTDLIKPGTINVFLFIDASLDAGTLTRALVTATEAKSAALQELMANSMYSEDLATGSGTDSLIAICNKESEIVLQNSGKHVLLGEMIGQSVKEAITEALSRQTKMTPTRQASIEWQTKRYGITREAIVSECLRLYPHLKKEVVEAGIGGIDRDNRLVAAVAAIAHLCDQNRWQIISDESMTCTAENILHTILSEEGISEEANKKDIVCGQDAPAYRQVLSLCLHTLARILHNRIIHSSL</sequence>
<dbReference type="PATRIC" id="fig|1227271.3.peg.1865"/>
<dbReference type="PANTHER" id="PTHR35336">
    <property type="entry name" value="ADENOSYLCOBINAMIDE AMIDOHYDROLASE"/>
    <property type="match status" value="1"/>
</dbReference>
<keyword evidence="1" id="KW-0378">Hydrolase</keyword>
<dbReference type="GO" id="GO:0016787">
    <property type="term" value="F:hydrolase activity"/>
    <property type="evidence" value="ECO:0007669"/>
    <property type="project" value="UniProtKB-KW"/>
</dbReference>
<comment type="caution">
    <text evidence="1">The sequence shown here is derived from an EMBL/GenBank/DDBJ whole genome shotgun (WGS) entry which is preliminary data.</text>
</comment>